<dbReference type="InterPro" id="IPR045782">
    <property type="entry name" value="TrbL_3"/>
</dbReference>
<gene>
    <name evidence="3" type="ORF">A3E32_03485</name>
</gene>
<feature type="transmembrane region" description="Helical" evidence="2">
    <location>
        <begin position="89"/>
        <end position="113"/>
    </location>
</feature>
<feature type="transmembrane region" description="Helical" evidence="2">
    <location>
        <begin position="280"/>
        <end position="299"/>
    </location>
</feature>
<dbReference type="EMBL" id="MHVU01000015">
    <property type="protein sequence ID" value="OHA99222.1"/>
    <property type="molecule type" value="Genomic_DNA"/>
</dbReference>
<organism evidence="3 4">
    <name type="scientific">Candidatus Zambryskibacteria bacterium RIFCSPHIGHO2_12_FULL_38_37</name>
    <dbReference type="NCBI Taxonomy" id="1802751"/>
    <lineage>
        <taxon>Bacteria</taxon>
        <taxon>Candidatus Zambryskiibacteriota</taxon>
    </lineage>
</organism>
<protein>
    <submittedName>
        <fullName evidence="3">Uncharacterized protein</fullName>
    </submittedName>
</protein>
<name>A0A1G2TPV1_9BACT</name>
<evidence type="ECO:0000256" key="1">
    <source>
        <dbReference type="SAM" id="MobiDB-lite"/>
    </source>
</evidence>
<comment type="caution">
    <text evidence="3">The sequence shown here is derived from an EMBL/GenBank/DDBJ whole genome shotgun (WGS) entry which is preliminary data.</text>
</comment>
<keyword evidence="2" id="KW-1133">Transmembrane helix</keyword>
<reference evidence="3 4" key="1">
    <citation type="journal article" date="2016" name="Nat. Commun.">
        <title>Thousands of microbial genomes shed light on interconnected biogeochemical processes in an aquifer system.</title>
        <authorList>
            <person name="Anantharaman K."/>
            <person name="Brown C.T."/>
            <person name="Hug L.A."/>
            <person name="Sharon I."/>
            <person name="Castelle C.J."/>
            <person name="Probst A.J."/>
            <person name="Thomas B.C."/>
            <person name="Singh A."/>
            <person name="Wilkins M.J."/>
            <person name="Karaoz U."/>
            <person name="Brodie E.L."/>
            <person name="Williams K.H."/>
            <person name="Hubbard S.S."/>
            <person name="Banfield J.F."/>
        </authorList>
    </citation>
    <scope>NUCLEOTIDE SEQUENCE [LARGE SCALE GENOMIC DNA]</scope>
</reference>
<feature type="region of interest" description="Disordered" evidence="1">
    <location>
        <begin position="549"/>
        <end position="570"/>
    </location>
</feature>
<feature type="transmembrane region" description="Helical" evidence="2">
    <location>
        <begin position="172"/>
        <end position="193"/>
    </location>
</feature>
<feature type="transmembrane region" description="Helical" evidence="2">
    <location>
        <begin position="252"/>
        <end position="274"/>
    </location>
</feature>
<feature type="transmembrane region" description="Helical" evidence="2">
    <location>
        <begin position="142"/>
        <end position="160"/>
    </location>
</feature>
<accession>A0A1G2TPV1</accession>
<dbReference type="AlphaFoldDB" id="A0A1G2TPV1"/>
<feature type="region of interest" description="Disordered" evidence="1">
    <location>
        <begin position="688"/>
        <end position="739"/>
    </location>
</feature>
<keyword evidence="2" id="KW-0472">Membrane</keyword>
<feature type="compositionally biased region" description="Basic and acidic residues" evidence="1">
    <location>
        <begin position="710"/>
        <end position="722"/>
    </location>
</feature>
<dbReference type="Proteomes" id="UP000178530">
    <property type="component" value="Unassembled WGS sequence"/>
</dbReference>
<feature type="compositionally biased region" description="Basic and acidic residues" evidence="1">
    <location>
        <begin position="688"/>
        <end position="702"/>
    </location>
</feature>
<feature type="transmembrane region" description="Helical" evidence="2">
    <location>
        <begin position="362"/>
        <end position="380"/>
    </location>
</feature>
<keyword evidence="2" id="KW-0812">Transmembrane</keyword>
<evidence type="ECO:0000313" key="4">
    <source>
        <dbReference type="Proteomes" id="UP000178530"/>
    </source>
</evidence>
<evidence type="ECO:0000256" key="2">
    <source>
        <dbReference type="SAM" id="Phobius"/>
    </source>
</evidence>
<dbReference type="Pfam" id="PF19590">
    <property type="entry name" value="TrbL_3"/>
    <property type="match status" value="1"/>
</dbReference>
<proteinExistence type="predicted"/>
<feature type="transmembrane region" description="Helical" evidence="2">
    <location>
        <begin position="320"/>
        <end position="342"/>
    </location>
</feature>
<sequence length="739" mass="79680">MRKFFSYIGILTLLIVVFSPVFVSAQGRENSNPCSGLSASDPQYIAAGCGGNANAAAGGVVNPKPAVYDGGSIWDILNPATWIPKALGLISYTILKIIGLVMGLAGLLLNYVITETVVKMAENISGPSFSGINVAWKVIRDLMNLAFIFLLIYEGILVIIGKSDTGKVKSFIVGIVLASILINFSLFFTKLLIDASNVVTIGFYNAIIGPEAVEKNLGLSDAFQQSIGLQGFFAEEGVETNFSKISKGGDDYAMLTIGVMGSILFLITTFVFLAVSVMFVVRYIVLIVLLMLSPIAYMGMALPEMKENASRWWASLNGQLLFGPIYMIMTWVIITLISGFQIKPDDWTSFADSGKVRDSVSLFFNFTVVIGLSIVSLVIAKQYATKGASQIGQLTGKATAFAGGALMGSASKIGRGTIGRTGNMIANSEKLKERASKGGVGGFFAKQIIKGGDKTAKSSFDVRSTGQFQNLAGATGVSFGKGADAKKVNFRGDLEAKGKKEADFAKMLKPSGAAVDKEKEKTQKPLDKNAENIKSELDNTNTELKELNKKKADLETAREKAERMSDTEEERRIAQEIKDTENQIKEKNADVKKLEELSKEAIAAAKENEKRIKNIGNARIDAYADTFAKENALWTWSKNVLKLGGGALGGAIGGGIIGAVREGATVGGLKTIGSVVTPSEKKEIARKIRKDAKEKTKKEKLADLATDVANEERKERKERGETDEKEEEKEEKPKEGETT</sequence>
<feature type="compositionally biased region" description="Basic and acidic residues" evidence="1">
    <location>
        <begin position="730"/>
        <end position="739"/>
    </location>
</feature>
<evidence type="ECO:0000313" key="3">
    <source>
        <dbReference type="EMBL" id="OHA99222.1"/>
    </source>
</evidence>